<evidence type="ECO:0000259" key="15">
    <source>
        <dbReference type="PROSITE" id="PS51671"/>
    </source>
</evidence>
<dbReference type="PROSITE" id="PS51671">
    <property type="entry name" value="ACT"/>
    <property type="match status" value="1"/>
</dbReference>
<dbReference type="InterPro" id="IPR037151">
    <property type="entry name" value="AlkB-like_sf"/>
</dbReference>
<feature type="domain" description="Fe2OG dioxygenase" evidence="14">
    <location>
        <begin position="149"/>
        <end position="253"/>
    </location>
</feature>
<evidence type="ECO:0000256" key="3">
    <source>
        <dbReference type="ARBA" id="ARBA00006753"/>
    </source>
</evidence>
<dbReference type="Pfam" id="PF00742">
    <property type="entry name" value="Homoserine_dh"/>
    <property type="match status" value="1"/>
</dbReference>
<dbReference type="Pfam" id="PF03447">
    <property type="entry name" value="NAD_binding_3"/>
    <property type="match status" value="1"/>
</dbReference>
<accession>A0AAV2YI03</accession>
<keyword evidence="9 11" id="KW-0560">Oxidoreductase</keyword>
<evidence type="ECO:0000259" key="14">
    <source>
        <dbReference type="PROSITE" id="PS51471"/>
    </source>
</evidence>
<dbReference type="PANTHER" id="PTHR43331">
    <property type="entry name" value="HOMOSERINE DEHYDROGENASE"/>
    <property type="match status" value="1"/>
</dbReference>
<dbReference type="SUPFAM" id="SSF55347">
    <property type="entry name" value="Glyceraldehyde-3-phosphate dehydrogenase-like, C-terminal domain"/>
    <property type="match status" value="1"/>
</dbReference>
<sequence>MTLDFQQLLREERARLRQQRSGKDITAVKAAQNVTSQSAFEEEEKLDLVPLESWSPRPHVANLEKYRQGDIPSIYVINDWMSENEEAAILNKVYAIPDSSAKWVKLKKRRLQLWGGVVESPFHPEKLPAWIEQLNASLVEAGLFSSENQPNHALINEYGPGDGIMPHQDGPSYFPFVAILSAGADADMAFRPHRSMIDDVSADGAAADRIQLHFTVKRRSLLLFTDEAYTRFLHSIDNVQGGTRISITLRNAATAQGVVSTPQETKQREATNQPTKHPTMAARISLNIGMFGCGTVGGGVYELLHNPAKIKHLGAMGVQATIAKICVQNVSKQRNLQYFSDKTKMTASYDDILNDSSINCIIELMGGVTDAKDVVFKAIRNGKHVITANKALVANHMTEIVQLLKENPTVRFGYEASVCGGIPIIHTLQNAYGSDEIREIAGIMNGTTNYMLSKMENEGIAYEAVLKEAQDLGYAEANPSADVDGFDVQSKIAILAKLGFGGIIDPPSIPTLGISRISTVDFEYAKMMNSTIKLLGVAKLVKPADEAKGTDPEISVFVSPVVVPRENVIASIGGATNLVNIRSSNLLSSAYVGQGAGRFPTANSVMNDVIQLARGEGPFDPFKQTRSVALQPDFEAHFYVRMKITDGVGIIRAIGQLAEQANVSINAILQSPITDRKNVEFVLTTDLTSQSRVREMCQNISNLSFVQEEPLFIPML</sequence>
<dbReference type="Pfam" id="PF13532">
    <property type="entry name" value="2OG-FeII_Oxy_2"/>
    <property type="match status" value="1"/>
</dbReference>
<dbReference type="InterPro" id="IPR027450">
    <property type="entry name" value="AlkB-like"/>
</dbReference>
<dbReference type="Gene3D" id="3.30.70.260">
    <property type="match status" value="1"/>
</dbReference>
<dbReference type="InterPro" id="IPR005123">
    <property type="entry name" value="Oxoglu/Fe-dep_dioxygenase_dom"/>
</dbReference>
<evidence type="ECO:0000256" key="7">
    <source>
        <dbReference type="ARBA" id="ARBA00022697"/>
    </source>
</evidence>
<evidence type="ECO:0000256" key="10">
    <source>
        <dbReference type="ARBA" id="ARBA00023167"/>
    </source>
</evidence>
<evidence type="ECO:0000256" key="8">
    <source>
        <dbReference type="ARBA" id="ARBA00022857"/>
    </source>
</evidence>
<comment type="caution">
    <text evidence="16">The sequence shown here is derived from an EMBL/GenBank/DDBJ whole genome shotgun (WGS) entry which is preliminary data.</text>
</comment>
<dbReference type="GO" id="GO:0009086">
    <property type="term" value="P:methionine biosynthetic process"/>
    <property type="evidence" value="ECO:0007669"/>
    <property type="project" value="UniProtKB-KW"/>
</dbReference>
<evidence type="ECO:0000256" key="1">
    <source>
        <dbReference type="ARBA" id="ARBA00005056"/>
    </source>
</evidence>
<dbReference type="InterPro" id="IPR001342">
    <property type="entry name" value="HDH_cat"/>
</dbReference>
<dbReference type="PANTHER" id="PTHR43331:SF1">
    <property type="entry name" value="HOMOSERINE DEHYDROGENASE"/>
    <property type="match status" value="1"/>
</dbReference>
<reference evidence="16" key="2">
    <citation type="journal article" date="2023" name="Microbiol Resour">
        <title>Decontamination and Annotation of the Draft Genome Sequence of the Oomycete Lagenidium giganteum ARSEF 373.</title>
        <authorList>
            <person name="Morgan W.R."/>
            <person name="Tartar A."/>
        </authorList>
    </citation>
    <scope>NUCLEOTIDE SEQUENCE</scope>
    <source>
        <strain evidence="16">ARSEF 373</strain>
    </source>
</reference>
<dbReference type="Gene3D" id="3.40.50.720">
    <property type="entry name" value="NAD(P)-binding Rossmann-like Domain"/>
    <property type="match status" value="1"/>
</dbReference>
<feature type="region of interest" description="Disordered" evidence="13">
    <location>
        <begin position="258"/>
        <end position="277"/>
    </location>
</feature>
<dbReference type="PROSITE" id="PS01042">
    <property type="entry name" value="HOMOSER_DHGENASE"/>
    <property type="match status" value="1"/>
</dbReference>
<dbReference type="AlphaFoldDB" id="A0AAV2YI03"/>
<proteinExistence type="inferred from homology"/>
<dbReference type="EMBL" id="DAKRPA010000262">
    <property type="protein sequence ID" value="DAZ94217.1"/>
    <property type="molecule type" value="Genomic_DNA"/>
</dbReference>
<dbReference type="GO" id="GO:0004412">
    <property type="term" value="F:homoserine dehydrogenase activity"/>
    <property type="evidence" value="ECO:0007669"/>
    <property type="project" value="UniProtKB-EC"/>
</dbReference>
<dbReference type="FunFam" id="3.30.360.10:FF:000005">
    <property type="entry name" value="Homoserine dehydrogenase"/>
    <property type="match status" value="1"/>
</dbReference>
<comment type="pathway">
    <text evidence="2 11">Amino-acid biosynthesis; L-methionine biosynthesis via de novo pathway; L-homoserine from L-aspartate: step 3/3.</text>
</comment>
<keyword evidence="17" id="KW-1185">Reference proteome</keyword>
<evidence type="ECO:0000256" key="12">
    <source>
        <dbReference type="RuleBase" id="RU004171"/>
    </source>
</evidence>
<evidence type="ECO:0000256" key="11">
    <source>
        <dbReference type="RuleBase" id="RU000579"/>
    </source>
</evidence>
<dbReference type="InterPro" id="IPR036291">
    <property type="entry name" value="NAD(P)-bd_dom_sf"/>
</dbReference>
<dbReference type="InterPro" id="IPR019811">
    <property type="entry name" value="HDH_CS"/>
</dbReference>
<organism evidence="16 17">
    <name type="scientific">Lagenidium giganteum</name>
    <dbReference type="NCBI Taxonomy" id="4803"/>
    <lineage>
        <taxon>Eukaryota</taxon>
        <taxon>Sar</taxon>
        <taxon>Stramenopiles</taxon>
        <taxon>Oomycota</taxon>
        <taxon>Peronosporomycetes</taxon>
        <taxon>Pythiales</taxon>
        <taxon>Pythiaceae</taxon>
    </lineage>
</organism>
<evidence type="ECO:0000256" key="2">
    <source>
        <dbReference type="ARBA" id="ARBA00005062"/>
    </source>
</evidence>
<gene>
    <name evidence="16" type="ORF">N0F65_001067</name>
</gene>
<reference evidence="16" key="1">
    <citation type="submission" date="2022-11" db="EMBL/GenBank/DDBJ databases">
        <authorList>
            <person name="Morgan W.R."/>
            <person name="Tartar A."/>
        </authorList>
    </citation>
    <scope>NUCLEOTIDE SEQUENCE</scope>
    <source>
        <strain evidence="16">ARSEF 373</strain>
    </source>
</reference>
<keyword evidence="6 11" id="KW-0028">Amino-acid biosynthesis</keyword>
<feature type="compositionally biased region" description="Polar residues" evidence="13">
    <location>
        <begin position="258"/>
        <end position="276"/>
    </location>
</feature>
<comment type="catalytic activity">
    <reaction evidence="11">
        <text>L-homoserine + NADP(+) = L-aspartate 4-semialdehyde + NADPH + H(+)</text>
        <dbReference type="Rhea" id="RHEA:15761"/>
        <dbReference type="ChEBI" id="CHEBI:15378"/>
        <dbReference type="ChEBI" id="CHEBI:57476"/>
        <dbReference type="ChEBI" id="CHEBI:57783"/>
        <dbReference type="ChEBI" id="CHEBI:58349"/>
        <dbReference type="ChEBI" id="CHEBI:537519"/>
        <dbReference type="EC" id="1.1.1.3"/>
    </reaction>
</comment>
<dbReference type="Proteomes" id="UP001146120">
    <property type="component" value="Unassembled WGS sequence"/>
</dbReference>
<dbReference type="EC" id="1.1.1.3" evidence="4 11"/>
<comment type="similarity">
    <text evidence="3 12">Belongs to the homoserine dehydrogenase family.</text>
</comment>
<comment type="pathway">
    <text evidence="1 11">Amino-acid biosynthesis; L-threonine biosynthesis; L-threonine from L-aspartate: step 3/5.</text>
</comment>
<dbReference type="NCBIfam" id="NF004976">
    <property type="entry name" value="PRK06349.1"/>
    <property type="match status" value="1"/>
</dbReference>
<protein>
    <recommendedName>
        <fullName evidence="5 11">Homoserine dehydrogenase</fullName>
        <ecNumber evidence="4 11">1.1.1.3</ecNumber>
    </recommendedName>
</protein>
<dbReference type="InterPro" id="IPR005106">
    <property type="entry name" value="Asp/hSer_DH_NAD-bd"/>
</dbReference>
<evidence type="ECO:0000256" key="6">
    <source>
        <dbReference type="ARBA" id="ARBA00022605"/>
    </source>
</evidence>
<evidence type="ECO:0000313" key="17">
    <source>
        <dbReference type="Proteomes" id="UP001146120"/>
    </source>
</evidence>
<dbReference type="SUPFAM" id="SSF51197">
    <property type="entry name" value="Clavaminate synthase-like"/>
    <property type="match status" value="1"/>
</dbReference>
<evidence type="ECO:0000256" key="5">
    <source>
        <dbReference type="ARBA" id="ARBA00013376"/>
    </source>
</evidence>
<keyword evidence="8 11" id="KW-0521">NADP</keyword>
<evidence type="ECO:0000256" key="13">
    <source>
        <dbReference type="SAM" id="MobiDB-lite"/>
    </source>
</evidence>
<keyword evidence="7 11" id="KW-0791">Threonine biosynthesis</keyword>
<dbReference type="GO" id="GO:0009088">
    <property type="term" value="P:threonine biosynthetic process"/>
    <property type="evidence" value="ECO:0007669"/>
    <property type="project" value="UniProtKB-KW"/>
</dbReference>
<dbReference type="GO" id="GO:0050661">
    <property type="term" value="F:NADP binding"/>
    <property type="evidence" value="ECO:0007669"/>
    <property type="project" value="InterPro"/>
</dbReference>
<dbReference type="SUPFAM" id="SSF51735">
    <property type="entry name" value="NAD(P)-binding Rossmann-fold domains"/>
    <property type="match status" value="1"/>
</dbReference>
<evidence type="ECO:0000313" key="16">
    <source>
        <dbReference type="EMBL" id="DAZ94217.1"/>
    </source>
</evidence>
<keyword evidence="10 11" id="KW-0486">Methionine biosynthesis</keyword>
<dbReference type="InterPro" id="IPR002912">
    <property type="entry name" value="ACT_dom"/>
</dbReference>
<evidence type="ECO:0000256" key="9">
    <source>
        <dbReference type="ARBA" id="ARBA00023002"/>
    </source>
</evidence>
<dbReference type="PROSITE" id="PS51471">
    <property type="entry name" value="FE2OG_OXY"/>
    <property type="match status" value="1"/>
</dbReference>
<dbReference type="Gene3D" id="3.30.360.10">
    <property type="entry name" value="Dihydrodipicolinate Reductase, domain 2"/>
    <property type="match status" value="1"/>
</dbReference>
<feature type="domain" description="ACT" evidence="15">
    <location>
        <begin position="639"/>
        <end position="715"/>
    </location>
</feature>
<dbReference type="Gene3D" id="2.60.120.590">
    <property type="entry name" value="Alpha-ketoglutarate-dependent dioxygenase AlkB-like"/>
    <property type="match status" value="1"/>
</dbReference>
<name>A0AAV2YI03_9STRA</name>
<evidence type="ECO:0000256" key="4">
    <source>
        <dbReference type="ARBA" id="ARBA00013213"/>
    </source>
</evidence>